<gene>
    <name evidence="2" type="ORF">BPO_1502</name>
</gene>
<keyword evidence="1" id="KW-0812">Transmembrane</keyword>
<reference evidence="2" key="1">
    <citation type="submission" date="2023-10" db="EMBL/GenBank/DDBJ databases">
        <title>Characterization and whole genome sequencing of a novel strain of Bergeyella porcorum QD2021 isolated from pig.</title>
        <authorList>
            <person name="Liu G."/>
            <person name="Chen C."/>
            <person name="Han X."/>
        </authorList>
    </citation>
    <scope>NUCLEOTIDE SEQUENCE</scope>
    <source>
        <strain evidence="2">QD2021</strain>
    </source>
</reference>
<name>A0AAU0F2H9_9FLAO</name>
<protein>
    <submittedName>
        <fullName evidence="2">Uncharacterized protein</fullName>
    </submittedName>
</protein>
<proteinExistence type="predicted"/>
<dbReference type="AlphaFoldDB" id="A0AAU0F2H9"/>
<sequence>MGAENPTDIFLPCLIATFAATMAAMIIVSIKQRINLFQPIILAYIGGIFCYYSRLGGVFGTA</sequence>
<evidence type="ECO:0000313" key="3">
    <source>
        <dbReference type="Proteomes" id="UP001432059"/>
    </source>
</evidence>
<keyword evidence="1" id="KW-0472">Membrane</keyword>
<keyword evidence="3" id="KW-1185">Reference proteome</keyword>
<evidence type="ECO:0000313" key="2">
    <source>
        <dbReference type="EMBL" id="WOC52149.1"/>
    </source>
</evidence>
<feature type="transmembrane region" description="Helical" evidence="1">
    <location>
        <begin position="36"/>
        <end position="53"/>
    </location>
</feature>
<dbReference type="Proteomes" id="UP001432059">
    <property type="component" value="Chromosome"/>
</dbReference>
<dbReference type="EMBL" id="CP136426">
    <property type="protein sequence ID" value="WOC52149.1"/>
    <property type="molecule type" value="Genomic_DNA"/>
</dbReference>
<keyword evidence="1" id="KW-1133">Transmembrane helix</keyword>
<evidence type="ECO:0000256" key="1">
    <source>
        <dbReference type="SAM" id="Phobius"/>
    </source>
</evidence>
<dbReference type="KEGG" id="bpor:BPO_1502"/>
<organism evidence="2 3">
    <name type="scientific">Bergeyella porcorum</name>
    <dbReference type="NCBI Taxonomy" id="1735111"/>
    <lineage>
        <taxon>Bacteria</taxon>
        <taxon>Pseudomonadati</taxon>
        <taxon>Bacteroidota</taxon>
        <taxon>Flavobacteriia</taxon>
        <taxon>Flavobacteriales</taxon>
        <taxon>Weeksellaceae</taxon>
        <taxon>Bergeyella</taxon>
    </lineage>
</organism>
<accession>A0AAU0F2H9</accession>
<feature type="transmembrane region" description="Helical" evidence="1">
    <location>
        <begin position="9"/>
        <end position="30"/>
    </location>
</feature>